<comment type="caution">
    <text evidence="2">The sequence shown here is derived from an EMBL/GenBank/DDBJ whole genome shotgun (WGS) entry which is preliminary data.</text>
</comment>
<keyword evidence="1" id="KW-0472">Membrane</keyword>
<sequence length="180" mass="20650">MPFLIDCFRIYPVYLACILLFVNIVCSIFCFDLRRAVSYHFFCKAGFKGHKSDISVVTNRTRFPFLLIGLFFAYPAYWFLQLPLHINGMMSIVVISITCFLYITPLLIFISSFFHAVATEGDTIYFIGIVPVFFTCKQKEIDLIGDQHGSWGIPISTLRRGVHRYSVAISDIRSVIFDSD</sequence>
<reference evidence="2 3" key="1">
    <citation type="submission" date="2016-11" db="EMBL/GenBank/DDBJ databases">
        <authorList>
            <person name="Varghese N."/>
            <person name="Submissions S."/>
        </authorList>
    </citation>
    <scope>NUCLEOTIDE SEQUENCE [LARGE SCALE GENOMIC DNA]</scope>
    <source>
        <strain evidence="2 3">DSM 17919</strain>
    </source>
</reference>
<feature type="transmembrane region" description="Helical" evidence="1">
    <location>
        <begin position="86"/>
        <end position="110"/>
    </location>
</feature>
<proteinExistence type="predicted"/>
<evidence type="ECO:0000313" key="3">
    <source>
        <dbReference type="Proteomes" id="UP000184001"/>
    </source>
</evidence>
<feature type="transmembrane region" description="Helical" evidence="1">
    <location>
        <begin position="12"/>
        <end position="31"/>
    </location>
</feature>
<protein>
    <submittedName>
        <fullName evidence="2">Uncharacterized protein</fullName>
    </submittedName>
</protein>
<name>A0A8G2CBI8_9BACT</name>
<evidence type="ECO:0000313" key="2">
    <source>
        <dbReference type="EMBL" id="SHJ55458.1"/>
    </source>
</evidence>
<feature type="transmembrane region" description="Helical" evidence="1">
    <location>
        <begin position="63"/>
        <end position="80"/>
    </location>
</feature>
<dbReference type="EMBL" id="FQZR01000007">
    <property type="protein sequence ID" value="SHJ55458.1"/>
    <property type="molecule type" value="Genomic_DNA"/>
</dbReference>
<dbReference type="AlphaFoldDB" id="A0A8G2CBI8"/>
<keyword evidence="1" id="KW-0812">Transmembrane</keyword>
<dbReference type="Proteomes" id="UP000184001">
    <property type="component" value="Unassembled WGS sequence"/>
</dbReference>
<evidence type="ECO:0000256" key="1">
    <source>
        <dbReference type="SAM" id="Phobius"/>
    </source>
</evidence>
<keyword evidence="1" id="KW-1133">Transmembrane helix</keyword>
<gene>
    <name evidence="2" type="ORF">SAMN05660830_02704</name>
</gene>
<accession>A0A8G2CBI8</accession>
<organism evidence="2 3">
    <name type="scientific">Halodesulfovibrio aestuarii</name>
    <dbReference type="NCBI Taxonomy" id="126333"/>
    <lineage>
        <taxon>Bacteria</taxon>
        <taxon>Pseudomonadati</taxon>
        <taxon>Thermodesulfobacteriota</taxon>
        <taxon>Desulfovibrionia</taxon>
        <taxon>Desulfovibrionales</taxon>
        <taxon>Desulfovibrionaceae</taxon>
        <taxon>Halodesulfovibrio</taxon>
    </lineage>
</organism>